<comment type="subcellular location">
    <subcellularLocation>
        <location evidence="1">Membrane</location>
        <topology evidence="1">Multi-pass membrane protein</topology>
    </subcellularLocation>
</comment>
<dbReference type="AlphaFoldDB" id="A0AAW3JU75"/>
<evidence type="ECO:0008006" key="9">
    <source>
        <dbReference type="Google" id="ProtNLM"/>
    </source>
</evidence>
<comment type="caution">
    <text evidence="7">The sequence shown here is derived from an EMBL/GenBank/DDBJ whole genome shotgun (WGS) entry which is preliminary data.</text>
</comment>
<evidence type="ECO:0000256" key="6">
    <source>
        <dbReference type="SAM" id="Phobius"/>
    </source>
</evidence>
<dbReference type="PANTHER" id="PTHR21716">
    <property type="entry name" value="TRANSMEMBRANE PROTEIN"/>
    <property type="match status" value="1"/>
</dbReference>
<dbReference type="Proteomes" id="UP000050833">
    <property type="component" value="Unassembled WGS sequence"/>
</dbReference>
<dbReference type="RefSeq" id="WP_055940808.1">
    <property type="nucleotide sequence ID" value="NZ_JAQDCV010000006.1"/>
</dbReference>
<dbReference type="InterPro" id="IPR002549">
    <property type="entry name" value="AI-2E-like"/>
</dbReference>
<keyword evidence="8" id="KW-1185">Reference proteome</keyword>
<keyword evidence="3 6" id="KW-0812">Transmembrane</keyword>
<evidence type="ECO:0000256" key="1">
    <source>
        <dbReference type="ARBA" id="ARBA00004141"/>
    </source>
</evidence>
<accession>A0AAW3JU75</accession>
<name>A0AAW3JU75_9FIRM</name>
<dbReference type="PANTHER" id="PTHR21716:SF68">
    <property type="entry name" value="TRANSPORT PROTEIN YTVI-RELATED"/>
    <property type="match status" value="1"/>
</dbReference>
<keyword evidence="4 6" id="KW-1133">Transmembrane helix</keyword>
<dbReference type="InterPro" id="IPR014227">
    <property type="entry name" value="YtvI-like"/>
</dbReference>
<feature type="transmembrane region" description="Helical" evidence="6">
    <location>
        <begin position="164"/>
        <end position="186"/>
    </location>
</feature>
<dbReference type="GO" id="GO:0016020">
    <property type="term" value="C:membrane"/>
    <property type="evidence" value="ECO:0007669"/>
    <property type="project" value="UniProtKB-SubCell"/>
</dbReference>
<proteinExistence type="inferred from homology"/>
<evidence type="ECO:0000313" key="7">
    <source>
        <dbReference type="EMBL" id="KQC85836.1"/>
    </source>
</evidence>
<feature type="transmembrane region" description="Helical" evidence="6">
    <location>
        <begin position="324"/>
        <end position="350"/>
    </location>
</feature>
<reference evidence="7 8" key="1">
    <citation type="submission" date="2015-10" db="EMBL/GenBank/DDBJ databases">
        <title>Butyribacter intestini gen. nov., sp. nov., a butyric acid-producing bacterium of the family Lachnospiraceae isolated from the human faeces.</title>
        <authorList>
            <person name="Zou Y."/>
            <person name="Xue W."/>
            <person name="Luo G."/>
            <person name="Lv M."/>
        </authorList>
    </citation>
    <scope>NUCLEOTIDE SEQUENCE [LARGE SCALE GENOMIC DNA]</scope>
    <source>
        <strain evidence="7 8">TF01-11</strain>
    </source>
</reference>
<evidence type="ECO:0000313" key="8">
    <source>
        <dbReference type="Proteomes" id="UP000050833"/>
    </source>
</evidence>
<comment type="similarity">
    <text evidence="2">Belongs to the autoinducer-2 exporter (AI-2E) (TC 2.A.86) family.</text>
</comment>
<dbReference type="Pfam" id="PF01594">
    <property type="entry name" value="AI-2E_transport"/>
    <property type="match status" value="1"/>
</dbReference>
<feature type="transmembrane region" description="Helical" evidence="6">
    <location>
        <begin position="286"/>
        <end position="304"/>
    </location>
</feature>
<organism evidence="7 8">
    <name type="scientific">Butyribacter intestini</name>
    <dbReference type="NCBI Taxonomy" id="1703332"/>
    <lineage>
        <taxon>Bacteria</taxon>
        <taxon>Bacillati</taxon>
        <taxon>Bacillota</taxon>
        <taxon>Clostridia</taxon>
        <taxon>Lachnospirales</taxon>
        <taxon>Lachnospiraceae</taxon>
        <taxon>Butyribacter</taxon>
    </lineage>
</organism>
<gene>
    <name evidence="7" type="ORF">APZ18_01100</name>
</gene>
<evidence type="ECO:0000256" key="4">
    <source>
        <dbReference type="ARBA" id="ARBA00022989"/>
    </source>
</evidence>
<feature type="transmembrane region" description="Helical" evidence="6">
    <location>
        <begin position="222"/>
        <end position="244"/>
    </location>
</feature>
<dbReference type="EMBL" id="LLKB01000001">
    <property type="protein sequence ID" value="KQC85836.1"/>
    <property type="molecule type" value="Genomic_DNA"/>
</dbReference>
<feature type="transmembrane region" description="Helical" evidence="6">
    <location>
        <begin position="12"/>
        <end position="34"/>
    </location>
</feature>
<evidence type="ECO:0000256" key="2">
    <source>
        <dbReference type="ARBA" id="ARBA00009773"/>
    </source>
</evidence>
<dbReference type="NCBIfam" id="TIGR02872">
    <property type="entry name" value="spore_ytvI"/>
    <property type="match status" value="1"/>
</dbReference>
<evidence type="ECO:0000256" key="5">
    <source>
        <dbReference type="ARBA" id="ARBA00023136"/>
    </source>
</evidence>
<dbReference type="GO" id="GO:0055085">
    <property type="term" value="P:transmembrane transport"/>
    <property type="evidence" value="ECO:0007669"/>
    <property type="project" value="TreeGrafter"/>
</dbReference>
<feature type="transmembrane region" description="Helical" evidence="6">
    <location>
        <begin position="250"/>
        <end position="274"/>
    </location>
</feature>
<feature type="transmembrane region" description="Helical" evidence="6">
    <location>
        <begin position="40"/>
        <end position="57"/>
    </location>
</feature>
<protein>
    <recommendedName>
        <fullName evidence="9">Sporulation integral membrane protein YtvI</fullName>
    </recommendedName>
</protein>
<keyword evidence="5 6" id="KW-0472">Membrane</keyword>
<feature type="transmembrane region" description="Helical" evidence="6">
    <location>
        <begin position="69"/>
        <end position="93"/>
    </location>
</feature>
<evidence type="ECO:0000256" key="3">
    <source>
        <dbReference type="ARBA" id="ARBA00022692"/>
    </source>
</evidence>
<sequence length="375" mass="42040">MEENNRELRKKICVHLAVCLAFILIAIFAIPPLFRLCLPLIVAWFIAMIANPLVRFLENKIKIMRKHGTVIVIVLVLALICAAIYGIISFIVVQTSLLIDDLPSVYESVVNNIQQAMSVLHEKINIIPADVQSMLGKKNVQLNEYILTALKSLKTSPVSTVGNVASSLIDFFVLLILTLMMTYFFVADHDKIKEEVAAHMPESIKKGWQMIRDIIVKAIGGYLKACFQIMIVVFVILFTIFLIMGQKYAALIALITAFLDFLPFLGTGIILTPWAIYEIITGDYKAAVILVAAYFISLFVHRILEPKLIGDSVGMSPFLTLISMFIFYRLIGMLGLIVGIPIAMVLQAFYEGGVFDNTIRGIKILVKDINEYRKF</sequence>